<accession>A0A151WKE2</accession>
<evidence type="ECO:0000313" key="2">
    <source>
        <dbReference type="Proteomes" id="UP000075809"/>
    </source>
</evidence>
<sequence length="58" mass="6670">VNRTIRFLVARKEVVSCRRGIELHLPTDYSLASVSEPSGYPYGIQHLSPYRAKTFFLE</sequence>
<name>A0A151WKE2_9HYME</name>
<dbReference type="AlphaFoldDB" id="A0A151WKE2"/>
<evidence type="ECO:0000313" key="1">
    <source>
        <dbReference type="EMBL" id="KYQ48343.1"/>
    </source>
</evidence>
<reference evidence="1 2" key="1">
    <citation type="submission" date="2015-09" db="EMBL/GenBank/DDBJ databases">
        <title>Trachymyrmex zeteki WGS genome.</title>
        <authorList>
            <person name="Nygaard S."/>
            <person name="Hu H."/>
            <person name="Boomsma J."/>
            <person name="Zhang G."/>
        </authorList>
    </citation>
    <scope>NUCLEOTIDE SEQUENCE [LARGE SCALE GENOMIC DNA]</scope>
    <source>
        <strain evidence="1">Tzet28-1</strain>
        <tissue evidence="1">Whole body</tissue>
    </source>
</reference>
<gene>
    <name evidence="1" type="ORF">ALC60_12671</name>
</gene>
<protein>
    <submittedName>
        <fullName evidence="1">Uncharacterized protein</fullName>
    </submittedName>
</protein>
<feature type="non-terminal residue" evidence="1">
    <location>
        <position position="1"/>
    </location>
</feature>
<dbReference type="Proteomes" id="UP000075809">
    <property type="component" value="Unassembled WGS sequence"/>
</dbReference>
<organism evidence="1 2">
    <name type="scientific">Mycetomoellerius zeteki</name>
    <dbReference type="NCBI Taxonomy" id="64791"/>
    <lineage>
        <taxon>Eukaryota</taxon>
        <taxon>Metazoa</taxon>
        <taxon>Ecdysozoa</taxon>
        <taxon>Arthropoda</taxon>
        <taxon>Hexapoda</taxon>
        <taxon>Insecta</taxon>
        <taxon>Pterygota</taxon>
        <taxon>Neoptera</taxon>
        <taxon>Endopterygota</taxon>
        <taxon>Hymenoptera</taxon>
        <taxon>Apocrita</taxon>
        <taxon>Aculeata</taxon>
        <taxon>Formicoidea</taxon>
        <taxon>Formicidae</taxon>
        <taxon>Myrmicinae</taxon>
        <taxon>Mycetomoellerius</taxon>
    </lineage>
</organism>
<keyword evidence="2" id="KW-1185">Reference proteome</keyword>
<proteinExistence type="predicted"/>
<dbReference type="EMBL" id="KQ983012">
    <property type="protein sequence ID" value="KYQ48343.1"/>
    <property type="molecule type" value="Genomic_DNA"/>
</dbReference>